<reference evidence="5" key="1">
    <citation type="journal article" date="2019" name="Nat. Commun.">
        <title>Genome-wide association mapping of date palm fruit traits.</title>
        <authorList>
            <person name="Hazzouri K.M."/>
            <person name="Gros-Balthazard M."/>
            <person name="Flowers J.M."/>
            <person name="Copetti D."/>
            <person name="Lemansour A."/>
            <person name="Lebrun M."/>
            <person name="Masmoudi K."/>
            <person name="Ferrand S."/>
            <person name="Dhar M.I."/>
            <person name="Fresquez Z.A."/>
            <person name="Rosas U."/>
            <person name="Zhang J."/>
            <person name="Talag J."/>
            <person name="Lee S."/>
            <person name="Kudrna D."/>
            <person name="Powell R.F."/>
            <person name="Leitch I.J."/>
            <person name="Krueger R.R."/>
            <person name="Wing R.A."/>
            <person name="Amiri K.M.A."/>
            <person name="Purugganan M.D."/>
        </authorList>
    </citation>
    <scope>NUCLEOTIDE SEQUENCE [LARGE SCALE GENOMIC DNA]</scope>
    <source>
        <strain evidence="5">cv. Khalas</strain>
    </source>
</reference>
<dbReference type="InterPro" id="IPR039647">
    <property type="entry name" value="EF_hand_pair_protein_CML-like"/>
</dbReference>
<dbReference type="InterPro" id="IPR018247">
    <property type="entry name" value="EF_Hand_1_Ca_BS"/>
</dbReference>
<keyword evidence="3" id="KW-0106">Calcium</keyword>
<dbReference type="PANTHER" id="PTHR10891">
    <property type="entry name" value="EF-HAND CALCIUM-BINDING DOMAIN CONTAINING PROTEIN"/>
    <property type="match status" value="1"/>
</dbReference>
<dbReference type="CDD" id="cd00051">
    <property type="entry name" value="EFh"/>
    <property type="match status" value="1"/>
</dbReference>
<dbReference type="SMART" id="SM00054">
    <property type="entry name" value="EFh"/>
    <property type="match status" value="2"/>
</dbReference>
<dbReference type="Proteomes" id="UP000228380">
    <property type="component" value="Chromosome 3"/>
</dbReference>
<dbReference type="SUPFAM" id="SSF47473">
    <property type="entry name" value="EF-hand"/>
    <property type="match status" value="1"/>
</dbReference>
<evidence type="ECO:0000313" key="5">
    <source>
        <dbReference type="Proteomes" id="UP000228380"/>
    </source>
</evidence>
<accession>A0A8B7C680</accession>
<dbReference type="Pfam" id="PF13499">
    <property type="entry name" value="EF-hand_7"/>
    <property type="match status" value="1"/>
</dbReference>
<evidence type="ECO:0000256" key="3">
    <source>
        <dbReference type="ARBA" id="ARBA00022837"/>
    </source>
</evidence>
<dbReference type="FunFam" id="1.10.238.10:FF:000003">
    <property type="entry name" value="Calmodulin A"/>
    <property type="match status" value="1"/>
</dbReference>
<keyword evidence="5" id="KW-1185">Reference proteome</keyword>
<dbReference type="KEGG" id="pda:103709095"/>
<reference evidence="6" key="2">
    <citation type="submission" date="2025-08" db="UniProtKB">
        <authorList>
            <consortium name="RefSeq"/>
        </authorList>
    </citation>
    <scope>IDENTIFICATION</scope>
    <source>
        <tissue evidence="6">Young leaves</tissue>
    </source>
</reference>
<dbReference type="InterPro" id="IPR002048">
    <property type="entry name" value="EF_hand_dom"/>
</dbReference>
<keyword evidence="1" id="KW-0479">Metal-binding</keyword>
<proteinExistence type="predicted"/>
<evidence type="ECO:0000256" key="1">
    <source>
        <dbReference type="ARBA" id="ARBA00022723"/>
    </source>
</evidence>
<dbReference type="PROSITE" id="PS00018">
    <property type="entry name" value="EF_HAND_1"/>
    <property type="match status" value="2"/>
</dbReference>
<dbReference type="PROSITE" id="PS50222">
    <property type="entry name" value="EF_HAND_2"/>
    <property type="match status" value="2"/>
</dbReference>
<dbReference type="GO" id="GO:0005509">
    <property type="term" value="F:calcium ion binding"/>
    <property type="evidence" value="ECO:0007669"/>
    <property type="project" value="InterPro"/>
</dbReference>
<evidence type="ECO:0000313" key="6">
    <source>
        <dbReference type="RefSeq" id="XP_008792514.2"/>
    </source>
</evidence>
<dbReference type="RefSeq" id="XP_008792514.2">
    <property type="nucleotide sequence ID" value="XM_008794292.4"/>
</dbReference>
<feature type="domain" description="EF-hand" evidence="4">
    <location>
        <begin position="161"/>
        <end position="194"/>
    </location>
</feature>
<dbReference type="AlphaFoldDB" id="A0A8B7C680"/>
<dbReference type="GeneID" id="103709095"/>
<sequence>MEDTILFDLIRFKFLTICNIVDLFREFLHCCLLIIRLLYTGIKVIIQAESFVDEEEEEDETLPPEQCETCSSQELTYDDIKVVMSRLGVAGWRSDEVLDGGEDGKCKECRLMEGIHTLLEEKEASLEELEEAFYVFDRNEDGFISPKELWSVLRRLGLEGRSLGDCERMIKVFDEDGDGRISFREFKSLLESAR</sequence>
<dbReference type="InterPro" id="IPR011992">
    <property type="entry name" value="EF-hand-dom_pair"/>
</dbReference>
<evidence type="ECO:0000259" key="4">
    <source>
        <dbReference type="PROSITE" id="PS50222"/>
    </source>
</evidence>
<feature type="domain" description="EF-hand" evidence="4">
    <location>
        <begin position="124"/>
        <end position="159"/>
    </location>
</feature>
<dbReference type="OrthoDB" id="26525at2759"/>
<keyword evidence="2" id="KW-0677">Repeat</keyword>
<protein>
    <submittedName>
        <fullName evidence="6">Calmodulin-like protein 6</fullName>
    </submittedName>
</protein>
<organism evidence="5 6">
    <name type="scientific">Phoenix dactylifera</name>
    <name type="common">Date palm</name>
    <dbReference type="NCBI Taxonomy" id="42345"/>
    <lineage>
        <taxon>Eukaryota</taxon>
        <taxon>Viridiplantae</taxon>
        <taxon>Streptophyta</taxon>
        <taxon>Embryophyta</taxon>
        <taxon>Tracheophyta</taxon>
        <taxon>Spermatophyta</taxon>
        <taxon>Magnoliopsida</taxon>
        <taxon>Liliopsida</taxon>
        <taxon>Arecaceae</taxon>
        <taxon>Coryphoideae</taxon>
        <taxon>Phoeniceae</taxon>
        <taxon>Phoenix</taxon>
    </lineage>
</organism>
<dbReference type="Gene3D" id="1.10.238.10">
    <property type="entry name" value="EF-hand"/>
    <property type="match status" value="1"/>
</dbReference>
<gene>
    <name evidence="6" type="primary">LOC103709095</name>
</gene>
<name>A0A8B7C680_PHODC</name>
<evidence type="ECO:0000256" key="2">
    <source>
        <dbReference type="ARBA" id="ARBA00022737"/>
    </source>
</evidence>